<dbReference type="InterPro" id="IPR002172">
    <property type="entry name" value="LDrepeatLR_classA_rpt"/>
</dbReference>
<feature type="domain" description="MAM" evidence="4">
    <location>
        <begin position="773"/>
        <end position="934"/>
    </location>
</feature>
<dbReference type="PROSITE" id="PS50060">
    <property type="entry name" value="MAM_2"/>
    <property type="match status" value="7"/>
</dbReference>
<dbReference type="PANTHER" id="PTHR23282:SF140">
    <property type="entry name" value="MAM AND LDL-RECEPTOR CLASS A DOMAIN-CONTAINING PROTEIN 1"/>
    <property type="match status" value="1"/>
</dbReference>
<evidence type="ECO:0000256" key="3">
    <source>
        <dbReference type="PROSITE-ProRule" id="PRU00124"/>
    </source>
</evidence>
<keyword evidence="2 3" id="KW-1015">Disulfide bond</keyword>
<dbReference type="Pfam" id="PF00057">
    <property type="entry name" value="Ldl_recept_a"/>
    <property type="match status" value="4"/>
</dbReference>
<dbReference type="SUPFAM" id="SSF49899">
    <property type="entry name" value="Concanavalin A-like lectins/glucanases"/>
    <property type="match status" value="7"/>
</dbReference>
<proteinExistence type="predicted"/>
<keyword evidence="7" id="KW-1185">Reference proteome</keyword>
<feature type="disulfide bond" evidence="3">
    <location>
        <begin position="1086"/>
        <end position="1104"/>
    </location>
</feature>
<dbReference type="Gene3D" id="4.10.400.10">
    <property type="entry name" value="Low-density Lipoprotein Receptor"/>
    <property type="match status" value="4"/>
</dbReference>
<reference evidence="6" key="3">
    <citation type="submission" date="2022-01" db="EMBL/GenBank/DDBJ databases">
        <authorList>
            <person name="Rubenstein D.R."/>
        </authorList>
    </citation>
    <scope>NUCLEOTIDE SEQUENCE</scope>
    <source>
        <strain evidence="6">SS15</strain>
        <tissue evidence="6">Liver</tissue>
    </source>
</reference>
<feature type="non-terminal residue" evidence="5">
    <location>
        <position position="1424"/>
    </location>
</feature>
<feature type="disulfide bond" evidence="3">
    <location>
        <begin position="548"/>
        <end position="563"/>
    </location>
</feature>
<evidence type="ECO:0000256" key="1">
    <source>
        <dbReference type="ARBA" id="ARBA00022737"/>
    </source>
</evidence>
<gene>
    <name evidence="6" type="ORF">IHE44_0000205</name>
    <name evidence="5" type="ORF">IHE44_007896</name>
</gene>
<dbReference type="InterPro" id="IPR000998">
    <property type="entry name" value="MAM_dom"/>
</dbReference>
<keyword evidence="5" id="KW-0675">Receptor</keyword>
<dbReference type="InterPro" id="IPR051560">
    <property type="entry name" value="MAM_domain-containing"/>
</dbReference>
<evidence type="ECO:0000259" key="4">
    <source>
        <dbReference type="PROSITE" id="PS50060"/>
    </source>
</evidence>
<feature type="disulfide bond" evidence="3">
    <location>
        <begin position="536"/>
        <end position="554"/>
    </location>
</feature>
<sequence length="1424" mass="159642">SSWNNCDFETNLCKVFPEFNLQPGWIRRNGQSGMGPPYSDHKGNESAYFLSLSSEMQSSPAALRTNVFLPTDEEHLCQVRFHYWVSQMSGTLMVGLQKHSEDTVTNIWQVSGELRNQWNVNTITINSTEKYEVIFLGMVETQRQGDSVAIDDITFSEGCSIACAPQFSIFELGICEWHSEQPAEPAQWARLQEHKIASCSFLKDSSNNAEGHFEWLETNYNALYKRTHLNSSMCHCSSKNCHFQFQYSMADNSDLKAVLLMNQEEHVLWEASILTKKEWVKVNIQLPIGLENIKLMFKGTLRSRAGFICLNSIQLLDAAPSELPGFCSLEEPACRDGQPMVPGSACDSHLDCPDGSNEDPATCSNYTLCDFETDLCGWKPLSKGAFIYFSGSHQRSTKMAMSHLGSPFLVKLTPGLSCCQVRFWYRLSQDSQLSVFKRTALNGSLEKLCDISRLAEMNWTKVTIPVESVAEELPFQIILRGTILTANATVAIDDISITEECIVVNRSLPGVSQERETEPADANTSSFYCPEGLFSCGDGQCISPDKFCDFKPDCPSNHDETKCPAVCDFERENCGWVETVNADEFDWVRSSSNALPPVFQKQAPPRDHTYNKSEGHFMFILKTSNSISQVARLQSPKFRQSGSNCTLYYNYGESVGAAELQLLVEGLKWPTVLWRTYYNEGHQWLKAVIQLGRLPHPFQFSLEKISLGFYEGVSAIDDITFENCALPPPALSCEGPNRFWCRDTKACIDSLLVCDLVDDCGDGSDEDSCDPDLQCDFENGLCNWEQDVEDDFDWIRIRGPTPTVNTGPLKDHTTGTARGHYLYLESSEPRQFLDKAVLLSPLFNPAGNGTCVFRFHYHMFGKEVYTLSVFQRTVSNAKGWLLWYKFGNQENRWIRQILFIRSSKPFQILVKGTVGDGFTGDIGLDDVSFQGCTLYNGNLPTVSTTTSGTSVPATLPMNNCTEKEFVCRASGHCIPMIQKCDFRPDCSDKSDESACGALKKAGISLQTAQMENLVLYKSSNKTSTLWTQSGSQGPQWNRAEVFLGVIFRAKRGVSYMGDVAVDDITFEDCSPLLISDKPCTSEEFMCANKYCIPKNNLCDFVNDCEDNSDESPSICGTSIGHCNFEFDLCGWKQDENDDFDWHLRTSSTAKLGTGPATDHTLQEPSGHYIFIKSSFFQQPGQKARISSPVLSRKNKNCKIIFYYHMFGAHIGSLIIYQRTTLKHEKILLNLTGNQGNFWQCEALTLSGDGNEDFQVVFEGMAGEGTKDGIALDDLTFSRECLPSQIPSIRVSAHVSYHSPGNTTAAKCCLIRLAGYNKEKLFPETRELVSADFSFVEKTVIFSKLKAIHRKVEHVFENFENIGILTENHIKHWAFVFLELFQYCAAALFRSGSERIPESVEDGLCYSIRGNLNGRAYMVSAVEIL</sequence>
<dbReference type="GO" id="GO:0016020">
    <property type="term" value="C:membrane"/>
    <property type="evidence" value="ECO:0007669"/>
    <property type="project" value="InterPro"/>
</dbReference>
<dbReference type="Gene3D" id="2.60.120.200">
    <property type="match status" value="7"/>
</dbReference>
<reference evidence="6 7" key="2">
    <citation type="journal article" date="2021" name="J. Hered.">
        <title>Feather Gene Expression Elucidates the Developmental Basis of Plumage Iridescence in African Starlings.</title>
        <authorList>
            <person name="Rubenstein D.R."/>
            <person name="Corvelo A."/>
            <person name="MacManes M.D."/>
            <person name="Maia R."/>
            <person name="Narzisi G."/>
            <person name="Rousaki A."/>
            <person name="Vandenabeele P."/>
            <person name="Shawkey M.D."/>
            <person name="Solomon J."/>
        </authorList>
    </citation>
    <scope>NUCLEOTIDE SEQUENCE [LARGE SCALE GENOMIC DNA]</scope>
    <source>
        <strain evidence="6">SS15</strain>
    </source>
</reference>
<evidence type="ECO:0000256" key="2">
    <source>
        <dbReference type="ARBA" id="ARBA00023157"/>
    </source>
</evidence>
<feature type="disulfide bond" evidence="3">
    <location>
        <begin position="1079"/>
        <end position="1091"/>
    </location>
</feature>
<dbReference type="EMBL" id="JADDUC020000001">
    <property type="protein sequence ID" value="KAI1242666.1"/>
    <property type="molecule type" value="Genomic_DNA"/>
</dbReference>
<dbReference type="FunFam" id="2.60.120.200:FF:000182">
    <property type="entry name" value="MAM and LDL-receptor class A domain-containing protein 1"/>
    <property type="match status" value="1"/>
</dbReference>
<dbReference type="CDD" id="cd06263">
    <property type="entry name" value="MAM"/>
    <property type="match status" value="4"/>
</dbReference>
<feature type="disulfide bond" evidence="3">
    <location>
        <begin position="529"/>
        <end position="541"/>
    </location>
</feature>
<protein>
    <submittedName>
        <fullName evidence="5">MAM and LDL-receptor class A domain-containing protein 1</fullName>
    </submittedName>
</protein>
<dbReference type="Pfam" id="PF00629">
    <property type="entry name" value="MAM"/>
    <property type="match status" value="7"/>
</dbReference>
<feature type="domain" description="MAM" evidence="4">
    <location>
        <begin position="367"/>
        <end position="503"/>
    </location>
</feature>
<organism evidence="5">
    <name type="scientific">Lamprotornis superbus</name>
    <dbReference type="NCBI Taxonomy" id="245042"/>
    <lineage>
        <taxon>Eukaryota</taxon>
        <taxon>Metazoa</taxon>
        <taxon>Chordata</taxon>
        <taxon>Craniata</taxon>
        <taxon>Vertebrata</taxon>
        <taxon>Euteleostomi</taxon>
        <taxon>Archelosauria</taxon>
        <taxon>Archosauria</taxon>
        <taxon>Dinosauria</taxon>
        <taxon>Saurischia</taxon>
        <taxon>Theropoda</taxon>
        <taxon>Coelurosauria</taxon>
        <taxon>Aves</taxon>
        <taxon>Neognathae</taxon>
        <taxon>Neoaves</taxon>
        <taxon>Telluraves</taxon>
        <taxon>Australaves</taxon>
        <taxon>Passeriformes</taxon>
        <taxon>Sturnidae</taxon>
        <taxon>Lamprotornis</taxon>
    </lineage>
</organism>
<feature type="domain" description="MAM" evidence="4">
    <location>
        <begin position="4"/>
        <end position="165"/>
    </location>
</feature>
<feature type="domain" description="MAM" evidence="4">
    <location>
        <begin position="1120"/>
        <end position="1282"/>
    </location>
</feature>
<dbReference type="EMBL" id="JADDUC010000004">
    <property type="protein sequence ID" value="KAG0134632.1"/>
    <property type="molecule type" value="Genomic_DNA"/>
</dbReference>
<evidence type="ECO:0000313" key="7">
    <source>
        <dbReference type="Proteomes" id="UP000618051"/>
    </source>
</evidence>
<dbReference type="SMART" id="SM00137">
    <property type="entry name" value="MAM"/>
    <property type="match status" value="4"/>
</dbReference>
<name>A0A835U118_9PASS</name>
<feature type="domain" description="MAM" evidence="4">
    <location>
        <begin position="170"/>
        <end position="329"/>
    </location>
</feature>
<comment type="caution">
    <text evidence="5">The sequence shown here is derived from an EMBL/GenBank/DDBJ whole genome shotgun (WGS) entry which is preliminary data.</text>
</comment>
<accession>A0A835U118</accession>
<dbReference type="SMART" id="SM00192">
    <property type="entry name" value="LDLa"/>
    <property type="match status" value="5"/>
</dbReference>
<feature type="disulfide bond" evidence="3">
    <location>
        <begin position="754"/>
        <end position="769"/>
    </location>
</feature>
<dbReference type="OrthoDB" id="412155at2759"/>
<dbReference type="SUPFAM" id="SSF57424">
    <property type="entry name" value="LDL receptor-like module"/>
    <property type="match status" value="5"/>
</dbReference>
<reference evidence="5" key="1">
    <citation type="submission" date="2020-10" db="EMBL/GenBank/DDBJ databases">
        <title>Feather gene expression reveals the developmental basis of iridescence in African starlings.</title>
        <authorList>
            <person name="Rubenstein D.R."/>
        </authorList>
    </citation>
    <scope>NUCLEOTIDE SEQUENCE</scope>
    <source>
        <strain evidence="5">SS15</strain>
        <tissue evidence="5">Liver</tissue>
    </source>
</reference>
<comment type="caution">
    <text evidence="3">Lacks conserved residue(s) required for the propagation of feature annotation.</text>
</comment>
<dbReference type="PRINTS" id="PR00261">
    <property type="entry name" value="LDLRECEPTOR"/>
</dbReference>
<evidence type="ECO:0000313" key="6">
    <source>
        <dbReference type="EMBL" id="KAI1242666.1"/>
    </source>
</evidence>
<feature type="domain" description="MAM" evidence="4">
    <location>
        <begin position="1013"/>
        <end position="1071"/>
    </location>
</feature>
<keyword evidence="1" id="KW-0677">Repeat</keyword>
<dbReference type="PROSITE" id="PS01209">
    <property type="entry name" value="LDLRA_1"/>
    <property type="match status" value="3"/>
</dbReference>
<evidence type="ECO:0000313" key="5">
    <source>
        <dbReference type="EMBL" id="KAG0134632.1"/>
    </source>
</evidence>
<dbReference type="InterPro" id="IPR036055">
    <property type="entry name" value="LDL_receptor-like_sf"/>
</dbReference>
<dbReference type="InterPro" id="IPR023415">
    <property type="entry name" value="LDLR_class-A_CS"/>
</dbReference>
<feature type="disulfide bond" evidence="3">
    <location>
        <begin position="980"/>
        <end position="995"/>
    </location>
</feature>
<dbReference type="Proteomes" id="UP000618051">
    <property type="component" value="Unassembled WGS sequence"/>
</dbReference>
<feature type="domain" description="MAM" evidence="4">
    <location>
        <begin position="565"/>
        <end position="726"/>
    </location>
</feature>
<dbReference type="InterPro" id="IPR013320">
    <property type="entry name" value="ConA-like_dom_sf"/>
</dbReference>
<dbReference type="PANTHER" id="PTHR23282">
    <property type="entry name" value="APICAL ENDOSOMAL GLYCOPROTEIN PRECURSOR"/>
    <property type="match status" value="1"/>
</dbReference>
<dbReference type="PROSITE" id="PS50068">
    <property type="entry name" value="LDLRA_2"/>
    <property type="match status" value="4"/>
</dbReference>
<dbReference type="CDD" id="cd00112">
    <property type="entry name" value="LDLa"/>
    <property type="match status" value="4"/>
</dbReference>